<evidence type="ECO:0000256" key="2">
    <source>
        <dbReference type="ARBA" id="ARBA00023125"/>
    </source>
</evidence>
<dbReference type="Pfam" id="PF00440">
    <property type="entry name" value="TetR_N"/>
    <property type="match status" value="1"/>
</dbReference>
<dbReference type="PANTHER" id="PTHR47506">
    <property type="entry name" value="TRANSCRIPTIONAL REGULATORY PROTEIN"/>
    <property type="match status" value="1"/>
</dbReference>
<dbReference type="RefSeq" id="WP_068898479.1">
    <property type="nucleotide sequence ID" value="NZ_JBHUIF010000002.1"/>
</dbReference>
<sequence length="193" mass="21615">MRTAEFDREQVLRAAIKAFITKGYNKTSMQDLKQATGLHPGSIYCAFDNKQGLLLAALQQYNKDKAELFQKYFTGNPTVLDGVRRYLECTVQECAGMGAERVCLSQKALSELALQAPDVEQFINEGIRDWQQGFANVFQQALEQGEINGERSPMQRAQSLVMGIYGLRSYANTDPEEGVLAELASQLFKDVCR</sequence>
<evidence type="ECO:0000313" key="7">
    <source>
        <dbReference type="Proteomes" id="UP000094936"/>
    </source>
</evidence>
<dbReference type="PROSITE" id="PS50977">
    <property type="entry name" value="HTH_TETR_2"/>
    <property type="match status" value="1"/>
</dbReference>
<dbReference type="PROSITE" id="PS01081">
    <property type="entry name" value="HTH_TETR_1"/>
    <property type="match status" value="1"/>
</dbReference>
<name>A0A1C3ESZ6_9GAMM</name>
<keyword evidence="3" id="KW-0804">Transcription</keyword>
<comment type="caution">
    <text evidence="6">The sequence shown here is derived from an EMBL/GenBank/DDBJ whole genome shotgun (WGS) entry which is preliminary data.</text>
</comment>
<dbReference type="PANTHER" id="PTHR47506:SF8">
    <property type="entry name" value="REPRESSOR OF PUTATIVE XENOBIOTIC REDUCTASE TETR FAMILY-RELATED"/>
    <property type="match status" value="1"/>
</dbReference>
<gene>
    <name evidence="6" type="ORF">A8L45_00440</name>
</gene>
<accession>A0A1C3ESZ6</accession>
<feature type="domain" description="HTH tetR-type" evidence="5">
    <location>
        <begin position="5"/>
        <end position="65"/>
    </location>
</feature>
<keyword evidence="1" id="KW-0805">Transcription regulation</keyword>
<dbReference type="InterPro" id="IPR023772">
    <property type="entry name" value="DNA-bd_HTH_TetR-type_CS"/>
</dbReference>
<proteinExistence type="predicted"/>
<dbReference type="PRINTS" id="PR00455">
    <property type="entry name" value="HTHTETR"/>
</dbReference>
<dbReference type="InterPro" id="IPR036271">
    <property type="entry name" value="Tet_transcr_reg_TetR-rel_C_sf"/>
</dbReference>
<dbReference type="GO" id="GO:0003677">
    <property type="term" value="F:DNA binding"/>
    <property type="evidence" value="ECO:0007669"/>
    <property type="project" value="UniProtKB-UniRule"/>
</dbReference>
<dbReference type="SUPFAM" id="SSF46689">
    <property type="entry name" value="Homeodomain-like"/>
    <property type="match status" value="1"/>
</dbReference>
<evidence type="ECO:0000256" key="3">
    <source>
        <dbReference type="ARBA" id="ARBA00023163"/>
    </source>
</evidence>
<dbReference type="EMBL" id="LYBM01000001">
    <property type="protein sequence ID" value="ODA36305.1"/>
    <property type="molecule type" value="Genomic_DNA"/>
</dbReference>
<protein>
    <submittedName>
        <fullName evidence="6">TetR family transcriptional regulator</fullName>
    </submittedName>
</protein>
<evidence type="ECO:0000256" key="1">
    <source>
        <dbReference type="ARBA" id="ARBA00023015"/>
    </source>
</evidence>
<keyword evidence="2 4" id="KW-0238">DNA-binding</keyword>
<dbReference type="SUPFAM" id="SSF48498">
    <property type="entry name" value="Tetracyclin repressor-like, C-terminal domain"/>
    <property type="match status" value="1"/>
</dbReference>
<feature type="DNA-binding region" description="H-T-H motif" evidence="4">
    <location>
        <begin position="28"/>
        <end position="47"/>
    </location>
</feature>
<reference evidence="6 7" key="1">
    <citation type="submission" date="2016-05" db="EMBL/GenBank/DDBJ databases">
        <title>Genomic Taxonomy of the Vibrionaceae.</title>
        <authorList>
            <person name="Gomez-Gil B."/>
            <person name="Enciso-Ibarra J."/>
        </authorList>
    </citation>
    <scope>NUCLEOTIDE SEQUENCE [LARGE SCALE GENOMIC DNA]</scope>
    <source>
        <strain evidence="6 7">CAIM 1920</strain>
    </source>
</reference>
<evidence type="ECO:0000256" key="4">
    <source>
        <dbReference type="PROSITE-ProRule" id="PRU00335"/>
    </source>
</evidence>
<evidence type="ECO:0000313" key="6">
    <source>
        <dbReference type="EMBL" id="ODA36305.1"/>
    </source>
</evidence>
<evidence type="ECO:0000259" key="5">
    <source>
        <dbReference type="PROSITE" id="PS50977"/>
    </source>
</evidence>
<dbReference type="Gene3D" id="1.10.357.10">
    <property type="entry name" value="Tetracycline Repressor, domain 2"/>
    <property type="match status" value="1"/>
</dbReference>
<dbReference type="AlphaFoldDB" id="A0A1C3ESZ6"/>
<dbReference type="InterPro" id="IPR009057">
    <property type="entry name" value="Homeodomain-like_sf"/>
</dbReference>
<dbReference type="STRING" id="1080227.A8L45_00440"/>
<dbReference type="Gene3D" id="1.10.10.60">
    <property type="entry name" value="Homeodomain-like"/>
    <property type="match status" value="1"/>
</dbReference>
<keyword evidence="7" id="KW-1185">Reference proteome</keyword>
<organism evidence="6 7">
    <name type="scientific">Veronia pacifica</name>
    <dbReference type="NCBI Taxonomy" id="1080227"/>
    <lineage>
        <taxon>Bacteria</taxon>
        <taxon>Pseudomonadati</taxon>
        <taxon>Pseudomonadota</taxon>
        <taxon>Gammaproteobacteria</taxon>
        <taxon>Vibrionales</taxon>
        <taxon>Vibrionaceae</taxon>
        <taxon>Veronia</taxon>
    </lineage>
</organism>
<dbReference type="InterPro" id="IPR001647">
    <property type="entry name" value="HTH_TetR"/>
</dbReference>
<dbReference type="OrthoDB" id="270177at2"/>
<dbReference type="Proteomes" id="UP000094936">
    <property type="component" value="Unassembled WGS sequence"/>
</dbReference>